<proteinExistence type="predicted"/>
<comment type="caution">
    <text evidence="2">The sequence shown here is derived from an EMBL/GenBank/DDBJ whole genome shotgun (WGS) entry which is preliminary data.</text>
</comment>
<evidence type="ECO:0000256" key="1">
    <source>
        <dbReference type="SAM" id="MobiDB-lite"/>
    </source>
</evidence>
<accession>A0ABD3IYE6</accession>
<protein>
    <submittedName>
        <fullName evidence="2">Uncharacterized protein</fullName>
    </submittedName>
</protein>
<organism evidence="2 3">
    <name type="scientific">Eucalyptus globulus</name>
    <name type="common">Tasmanian blue gum</name>
    <dbReference type="NCBI Taxonomy" id="34317"/>
    <lineage>
        <taxon>Eukaryota</taxon>
        <taxon>Viridiplantae</taxon>
        <taxon>Streptophyta</taxon>
        <taxon>Embryophyta</taxon>
        <taxon>Tracheophyta</taxon>
        <taxon>Spermatophyta</taxon>
        <taxon>Magnoliopsida</taxon>
        <taxon>eudicotyledons</taxon>
        <taxon>Gunneridae</taxon>
        <taxon>Pentapetalae</taxon>
        <taxon>rosids</taxon>
        <taxon>malvids</taxon>
        <taxon>Myrtales</taxon>
        <taxon>Myrtaceae</taxon>
        <taxon>Myrtoideae</taxon>
        <taxon>Eucalypteae</taxon>
        <taxon>Eucalyptus</taxon>
    </lineage>
</organism>
<keyword evidence="3" id="KW-1185">Reference proteome</keyword>
<reference evidence="2 3" key="1">
    <citation type="submission" date="2024-11" db="EMBL/GenBank/DDBJ databases">
        <title>Chromosome-level genome assembly of Eucalyptus globulus Labill. provides insights into its genome evolution.</title>
        <authorList>
            <person name="Li X."/>
        </authorList>
    </citation>
    <scope>NUCLEOTIDE SEQUENCE [LARGE SCALE GENOMIC DNA]</scope>
    <source>
        <strain evidence="2">CL2024</strain>
        <tissue evidence="2">Fresh tender leaves</tissue>
    </source>
</reference>
<dbReference type="EMBL" id="JBJKBG010000010">
    <property type="protein sequence ID" value="KAL3719094.1"/>
    <property type="molecule type" value="Genomic_DNA"/>
</dbReference>
<feature type="non-terminal residue" evidence="2">
    <location>
        <position position="82"/>
    </location>
</feature>
<evidence type="ECO:0000313" key="3">
    <source>
        <dbReference type="Proteomes" id="UP001634007"/>
    </source>
</evidence>
<sequence length="82" mass="9047">METRQGSLADVRSAGHGSRKHDSSNGCQHQIVGRHSTRRKAVASPDFGLRRFAVGSGGRADMCGNSSDHRRRVSWAERLQMQ</sequence>
<name>A0ABD3IYE6_EUCGL</name>
<gene>
    <name evidence="2" type="ORF">ACJRO7_004097</name>
</gene>
<dbReference type="Proteomes" id="UP001634007">
    <property type="component" value="Unassembled WGS sequence"/>
</dbReference>
<dbReference type="AlphaFoldDB" id="A0ABD3IYE6"/>
<feature type="region of interest" description="Disordered" evidence="1">
    <location>
        <begin position="1"/>
        <end position="40"/>
    </location>
</feature>
<evidence type="ECO:0000313" key="2">
    <source>
        <dbReference type="EMBL" id="KAL3719094.1"/>
    </source>
</evidence>